<dbReference type="InterPro" id="IPR003610">
    <property type="entry name" value="CBM5/12"/>
</dbReference>
<protein>
    <submittedName>
        <fullName evidence="5">Carbohydrate binding protein</fullName>
    </submittedName>
</protein>
<dbReference type="Proteomes" id="UP000231586">
    <property type="component" value="Unassembled WGS sequence"/>
</dbReference>
<evidence type="ECO:0000256" key="2">
    <source>
        <dbReference type="SAM" id="MobiDB-lite"/>
    </source>
</evidence>
<feature type="domain" description="Chitin-binding type-3" evidence="4">
    <location>
        <begin position="133"/>
        <end position="177"/>
    </location>
</feature>
<evidence type="ECO:0000256" key="1">
    <source>
        <dbReference type="ARBA" id="ARBA00022801"/>
    </source>
</evidence>
<dbReference type="GO" id="GO:0005975">
    <property type="term" value="P:carbohydrate metabolic process"/>
    <property type="evidence" value="ECO:0007669"/>
    <property type="project" value="InterPro"/>
</dbReference>
<dbReference type="Gene3D" id="2.10.10.20">
    <property type="entry name" value="Carbohydrate-binding module superfamily 5/12"/>
    <property type="match status" value="2"/>
</dbReference>
<dbReference type="Pfam" id="PF02839">
    <property type="entry name" value="CBM_5_12"/>
    <property type="match status" value="1"/>
</dbReference>
<keyword evidence="1" id="KW-0378">Hydrolase</keyword>
<gene>
    <name evidence="5" type="ORF">CLV34_0625</name>
</gene>
<dbReference type="RefSeq" id="WP_100348739.1">
    <property type="nucleotide sequence ID" value="NZ_PGTZ01000006.1"/>
</dbReference>
<dbReference type="OrthoDB" id="99456at2"/>
<dbReference type="InterPro" id="IPR036573">
    <property type="entry name" value="CBM_sf_5/12"/>
</dbReference>
<feature type="region of interest" description="Disordered" evidence="2">
    <location>
        <begin position="85"/>
        <end position="131"/>
    </location>
</feature>
<dbReference type="AlphaFoldDB" id="A0A2M8WV33"/>
<keyword evidence="3" id="KW-0732">Signal</keyword>
<dbReference type="GO" id="GO:0030246">
    <property type="term" value="F:carbohydrate binding"/>
    <property type="evidence" value="ECO:0007669"/>
    <property type="project" value="InterPro"/>
</dbReference>
<dbReference type="SMART" id="SM00495">
    <property type="entry name" value="ChtBD3"/>
    <property type="match status" value="2"/>
</dbReference>
<dbReference type="SUPFAM" id="SSF51055">
    <property type="entry name" value="Carbohydrate binding domain"/>
    <property type="match status" value="2"/>
</dbReference>
<sequence length="183" mass="18951">MHPAPRPRTSRLTIGFTLTLGLGLGATGLALAGPALAADPTPTAVVGGDAGPGCPYSAWYPDVTYTPGQTAAYRNIIYTARTTTRGEVPGTGSSWSATQSCPDRLDPTPTSTTPVPTTTVPTTTVPTTTVPATAPWSATTVYRGGERVTYGGAAYRARWWTLGEKPGVDPFGPWVPEPVFAAS</sequence>
<dbReference type="EMBL" id="PGTZ01000006">
    <property type="protein sequence ID" value="PJI94778.1"/>
    <property type="molecule type" value="Genomic_DNA"/>
</dbReference>
<dbReference type="GO" id="GO:0004553">
    <property type="term" value="F:hydrolase activity, hydrolyzing O-glycosyl compounds"/>
    <property type="evidence" value="ECO:0007669"/>
    <property type="project" value="InterPro"/>
</dbReference>
<dbReference type="GO" id="GO:0005576">
    <property type="term" value="C:extracellular region"/>
    <property type="evidence" value="ECO:0007669"/>
    <property type="project" value="InterPro"/>
</dbReference>
<name>A0A2M8WV33_9MICO</name>
<feature type="chain" id="PRO_5015006379" evidence="3">
    <location>
        <begin position="38"/>
        <end position="183"/>
    </location>
</feature>
<evidence type="ECO:0000256" key="3">
    <source>
        <dbReference type="SAM" id="SignalP"/>
    </source>
</evidence>
<feature type="compositionally biased region" description="Low complexity" evidence="2">
    <location>
        <begin position="107"/>
        <end position="131"/>
    </location>
</feature>
<dbReference type="CDD" id="cd12215">
    <property type="entry name" value="ChiC_BD"/>
    <property type="match status" value="1"/>
</dbReference>
<feature type="domain" description="Chitin-binding type-3" evidence="4">
    <location>
        <begin position="56"/>
        <end position="98"/>
    </location>
</feature>
<evidence type="ECO:0000313" key="6">
    <source>
        <dbReference type="Proteomes" id="UP000231586"/>
    </source>
</evidence>
<comment type="caution">
    <text evidence="5">The sequence shown here is derived from an EMBL/GenBank/DDBJ whole genome shotgun (WGS) entry which is preliminary data.</text>
</comment>
<reference evidence="5 6" key="1">
    <citation type="submission" date="2017-11" db="EMBL/GenBank/DDBJ databases">
        <title>Genomic Encyclopedia of Archaeal and Bacterial Type Strains, Phase II (KMG-II): From Individual Species to Whole Genera.</title>
        <authorList>
            <person name="Goeker M."/>
        </authorList>
    </citation>
    <scope>NUCLEOTIDE SEQUENCE [LARGE SCALE GENOMIC DNA]</scope>
    <source>
        <strain evidence="5 6">DSM 22413</strain>
    </source>
</reference>
<keyword evidence="6" id="KW-1185">Reference proteome</keyword>
<organism evidence="5 6">
    <name type="scientific">Luteimicrobium subarcticum</name>
    <dbReference type="NCBI Taxonomy" id="620910"/>
    <lineage>
        <taxon>Bacteria</taxon>
        <taxon>Bacillati</taxon>
        <taxon>Actinomycetota</taxon>
        <taxon>Actinomycetes</taxon>
        <taxon>Micrococcales</taxon>
        <taxon>Luteimicrobium</taxon>
    </lineage>
</organism>
<feature type="compositionally biased region" description="Polar residues" evidence="2">
    <location>
        <begin position="85"/>
        <end position="101"/>
    </location>
</feature>
<feature type="signal peptide" evidence="3">
    <location>
        <begin position="1"/>
        <end position="37"/>
    </location>
</feature>
<accession>A0A2M8WV33</accession>
<evidence type="ECO:0000313" key="5">
    <source>
        <dbReference type="EMBL" id="PJI94778.1"/>
    </source>
</evidence>
<proteinExistence type="predicted"/>
<evidence type="ECO:0000259" key="4">
    <source>
        <dbReference type="SMART" id="SM00495"/>
    </source>
</evidence>